<accession>A0AA41QYW7</accession>
<dbReference type="RefSeq" id="WP_243013572.1">
    <property type="nucleotide sequence ID" value="NZ_JALGAR010000011.1"/>
</dbReference>
<comment type="caution">
    <text evidence="1">The sequence shown here is derived from an EMBL/GenBank/DDBJ whole genome shotgun (WGS) entry which is preliminary data.</text>
</comment>
<dbReference type="Proteomes" id="UP001165341">
    <property type="component" value="Unassembled WGS sequence"/>
</dbReference>
<evidence type="ECO:0000313" key="2">
    <source>
        <dbReference type="Proteomes" id="UP001165341"/>
    </source>
</evidence>
<evidence type="ECO:0000313" key="1">
    <source>
        <dbReference type="EMBL" id="MCI4660165.1"/>
    </source>
</evidence>
<organism evidence="1 2">
    <name type="scientific">Cryobacterium zhongshanensis</name>
    <dbReference type="NCBI Taxonomy" id="2928153"/>
    <lineage>
        <taxon>Bacteria</taxon>
        <taxon>Bacillati</taxon>
        <taxon>Actinomycetota</taxon>
        <taxon>Actinomycetes</taxon>
        <taxon>Micrococcales</taxon>
        <taxon>Microbacteriaceae</taxon>
        <taxon>Cryobacterium</taxon>
    </lineage>
</organism>
<sequence>MIPILISLVATVVAAALTWRFCMRPMLRSRTAPSDAGCCAKPASDVQADIQAARAELTSLQDTIGYISPDPKDS</sequence>
<proteinExistence type="predicted"/>
<name>A0AA41QYW7_9MICO</name>
<dbReference type="EMBL" id="JALGAR010000011">
    <property type="protein sequence ID" value="MCI4660165.1"/>
    <property type="molecule type" value="Genomic_DNA"/>
</dbReference>
<keyword evidence="2" id="KW-1185">Reference proteome</keyword>
<reference evidence="1" key="1">
    <citation type="submission" date="2022-03" db="EMBL/GenBank/DDBJ databases">
        <title>Cryobacterium sp. nov. strain ZS14-85, isolated from Antarctic soil.</title>
        <authorList>
            <person name="Li J."/>
            <person name="Niu G."/>
        </authorList>
    </citation>
    <scope>NUCLEOTIDE SEQUENCE</scope>
    <source>
        <strain evidence="1">ZS14-85</strain>
    </source>
</reference>
<dbReference type="AlphaFoldDB" id="A0AA41QYW7"/>
<gene>
    <name evidence="1" type="ORF">MQH31_20340</name>
</gene>
<protein>
    <submittedName>
        <fullName evidence="1">Uncharacterized protein</fullName>
    </submittedName>
</protein>